<dbReference type="GO" id="GO:0000445">
    <property type="term" value="C:THO complex part of transcription export complex"/>
    <property type="evidence" value="ECO:0007669"/>
    <property type="project" value="TreeGrafter"/>
</dbReference>
<evidence type="ECO:0000256" key="4">
    <source>
        <dbReference type="PROSITE-ProRule" id="PRU00221"/>
    </source>
</evidence>
<dbReference type="PROSITE" id="PS50082">
    <property type="entry name" value="WD_REPEATS_2"/>
    <property type="match status" value="3"/>
</dbReference>
<dbReference type="InterPro" id="IPR001680">
    <property type="entry name" value="WD40_rpt"/>
</dbReference>
<evidence type="ECO:0000256" key="1">
    <source>
        <dbReference type="ARBA" id="ARBA00022574"/>
    </source>
</evidence>
<dbReference type="PROSITE" id="PS50294">
    <property type="entry name" value="WD_REPEATS_REGION"/>
    <property type="match status" value="2"/>
</dbReference>
<comment type="similarity">
    <text evidence="3">Belongs to the THOC3 family.</text>
</comment>
<dbReference type="SMART" id="SM00320">
    <property type="entry name" value="WD40"/>
    <property type="match status" value="5"/>
</dbReference>
<feature type="repeat" description="WD" evidence="4">
    <location>
        <begin position="65"/>
        <end position="107"/>
    </location>
</feature>
<dbReference type="InterPro" id="IPR015943">
    <property type="entry name" value="WD40/YVTN_repeat-like_dom_sf"/>
</dbReference>
<evidence type="ECO:0000256" key="3">
    <source>
        <dbReference type="ARBA" id="ARBA00046343"/>
    </source>
</evidence>
<organism evidence="5">
    <name type="scientific">Palpitomonas bilix</name>
    <dbReference type="NCBI Taxonomy" id="652834"/>
    <lineage>
        <taxon>Eukaryota</taxon>
        <taxon>Eukaryota incertae sedis</taxon>
    </lineage>
</organism>
<reference evidence="5" key="1">
    <citation type="submission" date="2021-01" db="EMBL/GenBank/DDBJ databases">
        <authorList>
            <person name="Corre E."/>
            <person name="Pelletier E."/>
            <person name="Niang G."/>
            <person name="Scheremetjew M."/>
            <person name="Finn R."/>
            <person name="Kale V."/>
            <person name="Holt S."/>
            <person name="Cochrane G."/>
            <person name="Meng A."/>
            <person name="Brown T."/>
            <person name="Cohen L."/>
        </authorList>
    </citation>
    <scope>NUCLEOTIDE SEQUENCE</scope>
    <source>
        <strain evidence="5">NIES-2562</strain>
    </source>
</reference>
<dbReference type="PANTHER" id="PTHR22839:SF0">
    <property type="entry name" value="THO COMPLEX SUBUNIT 3"/>
    <property type="match status" value="1"/>
</dbReference>
<dbReference type="InterPro" id="IPR040132">
    <property type="entry name" value="Tex1/THOC3"/>
</dbReference>
<accession>A0A7S3DJ33</accession>
<name>A0A7S3DJ33_9EUKA</name>
<dbReference type="Gene3D" id="2.130.10.10">
    <property type="entry name" value="YVTN repeat-like/Quinoprotein amine dehydrogenase"/>
    <property type="match status" value="2"/>
</dbReference>
<feature type="repeat" description="WD" evidence="4">
    <location>
        <begin position="116"/>
        <end position="148"/>
    </location>
</feature>
<proteinExistence type="inferred from homology"/>
<dbReference type="PANTHER" id="PTHR22839">
    <property type="entry name" value="THO COMPLEX SUBUNIT 3 THO3"/>
    <property type="match status" value="1"/>
</dbReference>
<keyword evidence="1 4" id="KW-0853">WD repeat</keyword>
<sequence>MSAPHLDRLKKAISEARTKDLPAHRKRVNALSWSAGGEFVASGSQDKSARIWVIDAGKGHKDVELHGHTEGVEQLCWNPLSINEIATTSSDKSLRLWDRKSGKMTKMVVTTGRNLSLGWSPDGEYLVVGNRDDVVTVYDRRTMQVVKSKKFSPVEVNDFAFTPTSDALLLSTQKGEVEVHSFPDLELVQKFRTNGDNCCALHLDKRGKLLATGGTDAIISLFSLPEMMCVATFFRPEYPIRALSFNHTSDLLASSSEEKSVEIYNIYNGKDVEGKGEGYGGEIVHKLPTVGHTNALAWHPKRDLLAFAPAEEADDRAPVRLFSIHR</sequence>
<dbReference type="Pfam" id="PF00400">
    <property type="entry name" value="WD40"/>
    <property type="match status" value="4"/>
</dbReference>
<gene>
    <name evidence="5" type="ORF">PBIL07802_LOCUS21017</name>
</gene>
<protein>
    <recommendedName>
        <fullName evidence="6">THO complex subunit 3</fullName>
    </recommendedName>
</protein>
<dbReference type="InterPro" id="IPR036322">
    <property type="entry name" value="WD40_repeat_dom_sf"/>
</dbReference>
<dbReference type="GO" id="GO:0006406">
    <property type="term" value="P:mRNA export from nucleus"/>
    <property type="evidence" value="ECO:0007669"/>
    <property type="project" value="InterPro"/>
</dbReference>
<evidence type="ECO:0000256" key="2">
    <source>
        <dbReference type="ARBA" id="ARBA00022737"/>
    </source>
</evidence>
<dbReference type="EMBL" id="HBIB01032454">
    <property type="protein sequence ID" value="CAE0258751.1"/>
    <property type="molecule type" value="Transcribed_RNA"/>
</dbReference>
<keyword evidence="2" id="KW-0677">Repeat</keyword>
<dbReference type="SUPFAM" id="SSF50978">
    <property type="entry name" value="WD40 repeat-like"/>
    <property type="match status" value="1"/>
</dbReference>
<dbReference type="AlphaFoldDB" id="A0A7S3DJ33"/>
<evidence type="ECO:0000313" key="5">
    <source>
        <dbReference type="EMBL" id="CAE0258751.1"/>
    </source>
</evidence>
<evidence type="ECO:0008006" key="6">
    <source>
        <dbReference type="Google" id="ProtNLM"/>
    </source>
</evidence>
<feature type="repeat" description="WD" evidence="4">
    <location>
        <begin position="21"/>
        <end position="52"/>
    </location>
</feature>